<keyword evidence="1" id="KW-0812">Transmembrane</keyword>
<evidence type="ECO:0000313" key="2">
    <source>
        <dbReference type="EMBL" id="VDK83469.1"/>
    </source>
</evidence>
<protein>
    <submittedName>
        <fullName evidence="2">Uncharacterized protein</fullName>
    </submittedName>
</protein>
<name>A0A3P6TJG7_LITSI</name>
<dbReference type="OrthoDB" id="5838962at2759"/>
<evidence type="ECO:0000256" key="1">
    <source>
        <dbReference type="SAM" id="Phobius"/>
    </source>
</evidence>
<feature type="transmembrane region" description="Helical" evidence="1">
    <location>
        <begin position="174"/>
        <end position="197"/>
    </location>
</feature>
<dbReference type="OMA" id="THCALND"/>
<accession>A0A3P6TJG7</accession>
<proteinExistence type="predicted"/>
<keyword evidence="1" id="KW-0472">Membrane</keyword>
<keyword evidence="1" id="KW-1133">Transmembrane helix</keyword>
<dbReference type="AlphaFoldDB" id="A0A3P6TJG7"/>
<dbReference type="EMBL" id="UYRX01000531">
    <property type="protein sequence ID" value="VDK83469.1"/>
    <property type="molecule type" value="Genomic_DNA"/>
</dbReference>
<dbReference type="STRING" id="42156.A0A3P6TJG7"/>
<dbReference type="Proteomes" id="UP000277928">
    <property type="component" value="Unassembled WGS sequence"/>
</dbReference>
<evidence type="ECO:0000313" key="3">
    <source>
        <dbReference type="Proteomes" id="UP000277928"/>
    </source>
</evidence>
<reference evidence="2 3" key="1">
    <citation type="submission" date="2018-08" db="EMBL/GenBank/DDBJ databases">
        <authorList>
            <person name="Laetsch R D."/>
            <person name="Stevens L."/>
            <person name="Kumar S."/>
            <person name="Blaxter L. M."/>
        </authorList>
    </citation>
    <scope>NUCLEOTIDE SEQUENCE [LARGE SCALE GENOMIC DNA]</scope>
</reference>
<gene>
    <name evidence="2" type="ORF">NLS_LOCUS6215</name>
</gene>
<keyword evidence="3" id="KW-1185">Reference proteome</keyword>
<organism evidence="2 3">
    <name type="scientific">Litomosoides sigmodontis</name>
    <name type="common">Filarial nematode worm</name>
    <dbReference type="NCBI Taxonomy" id="42156"/>
    <lineage>
        <taxon>Eukaryota</taxon>
        <taxon>Metazoa</taxon>
        <taxon>Ecdysozoa</taxon>
        <taxon>Nematoda</taxon>
        <taxon>Chromadorea</taxon>
        <taxon>Rhabditida</taxon>
        <taxon>Spirurina</taxon>
        <taxon>Spiruromorpha</taxon>
        <taxon>Filarioidea</taxon>
        <taxon>Onchocercidae</taxon>
        <taxon>Litomosoides</taxon>
    </lineage>
</organism>
<sequence length="208" mass="24235">MKVIYSWHVMDLFVERSLGVLMLKLAIFLELLYLTHIRAETYQTGDNSTIKGCSSLCSPYDSDLTCLSGSLEFYERLLLAELKHFVAVQMHIDQWYKWHGKYEYRNYTQLKKETIAKLSAKLKPEDVIDEETIATVIDVLIDNVEKATEMLETEVPHFSCPLPCEYRYEIWRNVFVASMTLNFLLLLAIIPFIISVIKSDVPDQLVRR</sequence>